<evidence type="ECO:0000313" key="2">
    <source>
        <dbReference type="Proteomes" id="UP001138500"/>
    </source>
</evidence>
<dbReference type="AlphaFoldDB" id="A0A9W7T1C7"/>
<proteinExistence type="predicted"/>
<reference evidence="1 2" key="2">
    <citation type="journal article" date="2021" name="Curr. Genet.">
        <title>Genetic response to nitrogen starvation in the aggressive Eucalyptus foliar pathogen Teratosphaeria destructans.</title>
        <authorList>
            <person name="Havenga M."/>
            <person name="Wingfield B.D."/>
            <person name="Wingfield M.J."/>
            <person name="Dreyer L.L."/>
            <person name="Roets F."/>
            <person name="Aylward J."/>
        </authorList>
    </citation>
    <scope>NUCLEOTIDE SEQUENCE [LARGE SCALE GENOMIC DNA]</scope>
    <source>
        <strain evidence="1">CMW44962</strain>
    </source>
</reference>
<gene>
    <name evidence="1" type="ORF">Tdes44962_MAKER06593</name>
</gene>
<keyword evidence="2" id="KW-1185">Reference proteome</keyword>
<comment type="caution">
    <text evidence="1">The sequence shown here is derived from an EMBL/GenBank/DDBJ whole genome shotgun (WGS) entry which is preliminary data.</text>
</comment>
<protein>
    <submittedName>
        <fullName evidence="1">Uncharacterized protein</fullName>
    </submittedName>
</protein>
<dbReference type="EMBL" id="RIBY02000058">
    <property type="protein sequence ID" value="KAH9845467.1"/>
    <property type="molecule type" value="Genomic_DNA"/>
</dbReference>
<evidence type="ECO:0000313" key="1">
    <source>
        <dbReference type="EMBL" id="KAH9845467.1"/>
    </source>
</evidence>
<organism evidence="1 2">
    <name type="scientific">Teratosphaeria destructans</name>
    <dbReference type="NCBI Taxonomy" id="418781"/>
    <lineage>
        <taxon>Eukaryota</taxon>
        <taxon>Fungi</taxon>
        <taxon>Dikarya</taxon>
        <taxon>Ascomycota</taxon>
        <taxon>Pezizomycotina</taxon>
        <taxon>Dothideomycetes</taxon>
        <taxon>Dothideomycetidae</taxon>
        <taxon>Mycosphaerellales</taxon>
        <taxon>Teratosphaeriaceae</taxon>
        <taxon>Teratosphaeria</taxon>
    </lineage>
</organism>
<sequence>MALSKIRLDILAKEKGCWLFITIVCGSSTASAKSLSCRHSSTLEDCTEHFENCPVAQHPNPSVQPTLSVLIKA</sequence>
<accession>A0A9W7T1C7</accession>
<dbReference type="Proteomes" id="UP001138500">
    <property type="component" value="Unassembled WGS sequence"/>
</dbReference>
<reference evidence="1 2" key="1">
    <citation type="journal article" date="2018" name="IMA Fungus">
        <title>IMA Genome-F 10: Nine draft genome sequences of Claviceps purpurea s.lat., including C. arundinis, C. humidiphila, and C. cf. spartinae, pseudomolecules for the pitch canker pathogen Fusarium circinatum, draft genome of Davidsoniella eucalypti, Grosmannia galeiformis, Quambalaria eucalypti, and Teratosphaeria destructans.</title>
        <authorList>
            <person name="Wingfield B.D."/>
            <person name="Liu M."/>
            <person name="Nguyen H.D."/>
            <person name="Lane F.A."/>
            <person name="Morgan S.W."/>
            <person name="De Vos L."/>
            <person name="Wilken P.M."/>
            <person name="Duong T.A."/>
            <person name="Aylward J."/>
            <person name="Coetzee M.P."/>
            <person name="Dadej K."/>
            <person name="De Beer Z.W."/>
            <person name="Findlay W."/>
            <person name="Havenga M."/>
            <person name="Kolarik M."/>
            <person name="Menzies J.G."/>
            <person name="Naidoo K."/>
            <person name="Pochopski O."/>
            <person name="Shoukouhi P."/>
            <person name="Santana Q.C."/>
            <person name="Seifert K.A."/>
            <person name="Soal N."/>
            <person name="Steenkamp E.T."/>
            <person name="Tatham C.T."/>
            <person name="van der Nest M.A."/>
            <person name="Wingfield M.J."/>
        </authorList>
    </citation>
    <scope>NUCLEOTIDE SEQUENCE [LARGE SCALE GENOMIC DNA]</scope>
    <source>
        <strain evidence="1">CMW44962</strain>
    </source>
</reference>
<name>A0A9W7T1C7_9PEZI</name>